<comment type="similarity">
    <text evidence="1">Belongs to the helicase family.</text>
</comment>
<dbReference type="Pfam" id="PF05970">
    <property type="entry name" value="PIF1"/>
    <property type="match status" value="1"/>
</dbReference>
<dbReference type="InterPro" id="IPR010285">
    <property type="entry name" value="DNA_helicase_pif1-like_DEAD"/>
</dbReference>
<dbReference type="Proteomes" id="UP000325081">
    <property type="component" value="Unassembled WGS sequence"/>
</dbReference>
<feature type="domain" description="DNA helicase Pif1-like DEAD-box helicase" evidence="3">
    <location>
        <begin position="19"/>
        <end position="78"/>
    </location>
</feature>
<dbReference type="InterPro" id="IPR027417">
    <property type="entry name" value="P-loop_NTPase"/>
</dbReference>
<dbReference type="InterPro" id="IPR012340">
    <property type="entry name" value="NA-bd_OB-fold"/>
</dbReference>
<keyword evidence="1" id="KW-0233">DNA recombination</keyword>
<gene>
    <name evidence="4" type="ORF">STAS_29654</name>
</gene>
<dbReference type="EC" id="5.6.2.3" evidence="1"/>
<organism evidence="4 5">
    <name type="scientific">Striga asiatica</name>
    <name type="common">Asiatic witchweed</name>
    <name type="synonym">Buchnera asiatica</name>
    <dbReference type="NCBI Taxonomy" id="4170"/>
    <lineage>
        <taxon>Eukaryota</taxon>
        <taxon>Viridiplantae</taxon>
        <taxon>Streptophyta</taxon>
        <taxon>Embryophyta</taxon>
        <taxon>Tracheophyta</taxon>
        <taxon>Spermatophyta</taxon>
        <taxon>Magnoliopsida</taxon>
        <taxon>eudicotyledons</taxon>
        <taxon>Gunneridae</taxon>
        <taxon>Pentapetalae</taxon>
        <taxon>asterids</taxon>
        <taxon>lamiids</taxon>
        <taxon>Lamiales</taxon>
        <taxon>Orobanchaceae</taxon>
        <taxon>Buchnereae</taxon>
        <taxon>Striga</taxon>
    </lineage>
</organism>
<evidence type="ECO:0000259" key="3">
    <source>
        <dbReference type="Pfam" id="PF05970"/>
    </source>
</evidence>
<dbReference type="OrthoDB" id="1740937at2759"/>
<dbReference type="PANTHER" id="PTHR10492">
    <property type="match status" value="1"/>
</dbReference>
<keyword evidence="5" id="KW-1185">Reference proteome</keyword>
<evidence type="ECO:0000313" key="4">
    <source>
        <dbReference type="EMBL" id="GER52214.1"/>
    </source>
</evidence>
<keyword evidence="1" id="KW-0227">DNA damage</keyword>
<dbReference type="CDD" id="cd18809">
    <property type="entry name" value="SF1_C_RecD"/>
    <property type="match status" value="1"/>
</dbReference>
<protein>
    <recommendedName>
        <fullName evidence="1">ATP-dependent DNA helicase</fullName>
        <ecNumber evidence="1">5.6.2.3</ecNumber>
    </recommendedName>
</protein>
<dbReference type="GO" id="GO:0043139">
    <property type="term" value="F:5'-3' DNA helicase activity"/>
    <property type="evidence" value="ECO:0007669"/>
    <property type="project" value="UniProtKB-EC"/>
</dbReference>
<dbReference type="GO" id="GO:0016887">
    <property type="term" value="F:ATP hydrolysis activity"/>
    <property type="evidence" value="ECO:0007669"/>
    <property type="project" value="RHEA"/>
</dbReference>
<dbReference type="GO" id="GO:0006310">
    <property type="term" value="P:DNA recombination"/>
    <property type="evidence" value="ECO:0007669"/>
    <property type="project" value="UniProtKB-KW"/>
</dbReference>
<keyword evidence="1 4" id="KW-0347">Helicase</keyword>
<sequence>MSEDFSRDPSLSPTQIRTQVLAQIACFLESMGAFFIDSPGGTGKSFLYRALLADIRSKGYIGLATATSGIAASILPGDFAGKEVFIHRIPLEPPSDQQYPVPYVRTQFPVRLSFAMTINKAQGQTLDSVSIYLKEPVFSHGQLYVALSRARLSSNVTVLIKPPYFDKKKGTIVSATVYGSAQIQFWDERIIQYKRYYVSGATVQQANPLYQISDYGFTWTIQKGTLIEEYPEKLPPQLPCKIHLQEYSKLSMFAETKTLQNVMGVVVHVLPQKDASSTSNTKNLVIVNAVNRPMIFTLWGEFAKEEGQQLASTLATGNIIVATRVRVTTFNLLSLTTTHLSTIMINPPMAESVSLKQWYIDHKEEVNHQLELKVYENPEFLLPPPNESQIISVHSALKNLQTAVLAFGQTSYWFTACHNCKKGLRAQIGWIVTCPHCKAEGPVEPRSRFTLGIEDNTGLIQAVISGPEADQLLPMTAAQMSLNKNQTGYDPHRVNHKSTKTHKRQYKDPHRVIPECRAPTGTVPASDDRSTLGRRFQARENTTEIAQMPIHPHTHPARLTPLAEPRVPRRLTPLAEIGEGGGGSEQLTPTAHKVLASILNTPSPITLDKQNKQGAKRSINFDLQTNEPTDADQVEADHPEGPTLRFGRPITA</sequence>
<dbReference type="Gene3D" id="3.40.50.300">
    <property type="entry name" value="P-loop containing nucleotide triphosphate hydrolases"/>
    <property type="match status" value="1"/>
</dbReference>
<proteinExistence type="inferred from homology"/>
<dbReference type="PANTHER" id="PTHR10492:SF100">
    <property type="entry name" value="ATP-DEPENDENT DNA HELICASE"/>
    <property type="match status" value="1"/>
</dbReference>
<dbReference type="AlphaFoldDB" id="A0A5A7R781"/>
<dbReference type="Gene3D" id="2.40.50.140">
    <property type="entry name" value="Nucleic acid-binding proteins"/>
    <property type="match status" value="2"/>
</dbReference>
<keyword evidence="1" id="KW-0234">DNA repair</keyword>
<keyword evidence="1" id="KW-0547">Nucleotide-binding</keyword>
<dbReference type="GO" id="GO:0000723">
    <property type="term" value="P:telomere maintenance"/>
    <property type="evidence" value="ECO:0007669"/>
    <property type="project" value="InterPro"/>
</dbReference>
<name>A0A5A7R781_STRAF</name>
<evidence type="ECO:0000313" key="5">
    <source>
        <dbReference type="Proteomes" id="UP000325081"/>
    </source>
</evidence>
<comment type="catalytic activity">
    <reaction evidence="1">
        <text>ATP + H2O = ADP + phosphate + H(+)</text>
        <dbReference type="Rhea" id="RHEA:13065"/>
        <dbReference type="ChEBI" id="CHEBI:15377"/>
        <dbReference type="ChEBI" id="CHEBI:15378"/>
        <dbReference type="ChEBI" id="CHEBI:30616"/>
        <dbReference type="ChEBI" id="CHEBI:43474"/>
        <dbReference type="ChEBI" id="CHEBI:456216"/>
        <dbReference type="EC" id="5.6.2.3"/>
    </reaction>
</comment>
<comment type="cofactor">
    <cofactor evidence="1">
        <name>Mg(2+)</name>
        <dbReference type="ChEBI" id="CHEBI:18420"/>
    </cofactor>
</comment>
<dbReference type="FunFam" id="3.40.50.300:FF:002884">
    <property type="entry name" value="ATP-dependent DNA helicase"/>
    <property type="match status" value="1"/>
</dbReference>
<dbReference type="EMBL" id="BKCP01010181">
    <property type="protein sequence ID" value="GER52214.1"/>
    <property type="molecule type" value="Genomic_DNA"/>
</dbReference>
<accession>A0A5A7R781</accession>
<keyword evidence="1" id="KW-0378">Hydrolase</keyword>
<evidence type="ECO:0000256" key="2">
    <source>
        <dbReference type="SAM" id="MobiDB-lite"/>
    </source>
</evidence>
<reference evidence="5" key="1">
    <citation type="journal article" date="2019" name="Curr. Biol.">
        <title>Genome Sequence of Striga asiatica Provides Insight into the Evolution of Plant Parasitism.</title>
        <authorList>
            <person name="Yoshida S."/>
            <person name="Kim S."/>
            <person name="Wafula E.K."/>
            <person name="Tanskanen J."/>
            <person name="Kim Y.M."/>
            <person name="Honaas L."/>
            <person name="Yang Z."/>
            <person name="Spallek T."/>
            <person name="Conn C.E."/>
            <person name="Ichihashi Y."/>
            <person name="Cheong K."/>
            <person name="Cui S."/>
            <person name="Der J.P."/>
            <person name="Gundlach H."/>
            <person name="Jiao Y."/>
            <person name="Hori C."/>
            <person name="Ishida J.K."/>
            <person name="Kasahara H."/>
            <person name="Kiba T."/>
            <person name="Kim M.S."/>
            <person name="Koo N."/>
            <person name="Laohavisit A."/>
            <person name="Lee Y.H."/>
            <person name="Lumba S."/>
            <person name="McCourt P."/>
            <person name="Mortimer J.C."/>
            <person name="Mutuku J.M."/>
            <person name="Nomura T."/>
            <person name="Sasaki-Sekimoto Y."/>
            <person name="Seto Y."/>
            <person name="Wang Y."/>
            <person name="Wakatake T."/>
            <person name="Sakakibara H."/>
            <person name="Demura T."/>
            <person name="Yamaguchi S."/>
            <person name="Yoneyama K."/>
            <person name="Manabe R.I."/>
            <person name="Nelson D.C."/>
            <person name="Schulman A.H."/>
            <person name="Timko M.P."/>
            <person name="dePamphilis C.W."/>
            <person name="Choi D."/>
            <person name="Shirasu K."/>
        </authorList>
    </citation>
    <scope>NUCLEOTIDE SEQUENCE [LARGE SCALE GENOMIC DNA]</scope>
    <source>
        <strain evidence="5">cv. UVA1</strain>
    </source>
</reference>
<feature type="region of interest" description="Disordered" evidence="2">
    <location>
        <begin position="622"/>
        <end position="652"/>
    </location>
</feature>
<dbReference type="SUPFAM" id="SSF52540">
    <property type="entry name" value="P-loop containing nucleoside triphosphate hydrolases"/>
    <property type="match status" value="1"/>
</dbReference>
<evidence type="ECO:0000256" key="1">
    <source>
        <dbReference type="RuleBase" id="RU363044"/>
    </source>
</evidence>
<keyword evidence="1" id="KW-0067">ATP-binding</keyword>
<dbReference type="SUPFAM" id="SSF50249">
    <property type="entry name" value="Nucleic acid-binding proteins"/>
    <property type="match status" value="2"/>
</dbReference>
<feature type="compositionally biased region" description="Basic residues" evidence="2">
    <location>
        <begin position="494"/>
        <end position="505"/>
    </location>
</feature>
<comment type="caution">
    <text evidence="4">The sequence shown here is derived from an EMBL/GenBank/DDBJ whole genome shotgun (WGS) entry which is preliminary data.</text>
</comment>
<dbReference type="GO" id="GO:0005524">
    <property type="term" value="F:ATP binding"/>
    <property type="evidence" value="ECO:0007669"/>
    <property type="project" value="UniProtKB-KW"/>
</dbReference>
<dbReference type="GO" id="GO:0006281">
    <property type="term" value="P:DNA repair"/>
    <property type="evidence" value="ECO:0007669"/>
    <property type="project" value="UniProtKB-KW"/>
</dbReference>
<feature type="region of interest" description="Disordered" evidence="2">
    <location>
        <begin position="485"/>
        <end position="506"/>
    </location>
</feature>